<feature type="domain" description="RING-type" evidence="19">
    <location>
        <begin position="27"/>
        <end position="65"/>
    </location>
</feature>
<dbReference type="GO" id="GO:0003697">
    <property type="term" value="F:single-stranded DNA binding"/>
    <property type="evidence" value="ECO:0007669"/>
    <property type="project" value="UniProtKB-UniRule"/>
</dbReference>
<evidence type="ECO:0000256" key="18">
    <source>
        <dbReference type="SAM" id="MobiDB-lite"/>
    </source>
</evidence>
<dbReference type="InterPro" id="IPR004580">
    <property type="entry name" value="Rad18_fungi"/>
</dbReference>
<feature type="domain" description="SAP" evidence="20">
    <location>
        <begin position="243"/>
        <end position="277"/>
    </location>
</feature>
<comment type="caution">
    <text evidence="21">The sequence shown here is derived from an EMBL/GenBank/DDBJ whole genome shotgun (WGS) entry which is preliminary data.</text>
</comment>
<keyword evidence="22" id="KW-1185">Reference proteome</keyword>
<dbReference type="InterPro" id="IPR013083">
    <property type="entry name" value="Znf_RING/FYVE/PHD"/>
</dbReference>
<dbReference type="GO" id="GO:0008270">
    <property type="term" value="F:zinc ion binding"/>
    <property type="evidence" value="ECO:0007669"/>
    <property type="project" value="UniProtKB-KW"/>
</dbReference>
<feature type="region of interest" description="Disordered" evidence="18">
    <location>
        <begin position="356"/>
        <end position="411"/>
    </location>
</feature>
<dbReference type="SUPFAM" id="SSF57850">
    <property type="entry name" value="RING/U-box"/>
    <property type="match status" value="1"/>
</dbReference>
<dbReference type="InterPro" id="IPR001841">
    <property type="entry name" value="Znf_RING"/>
</dbReference>
<evidence type="ECO:0000313" key="22">
    <source>
        <dbReference type="Proteomes" id="UP000811619"/>
    </source>
</evidence>
<keyword evidence="14 17" id="KW-0234">DNA repair</keyword>
<comment type="subunit">
    <text evidence="17">Interacts with E2 UBC2, forming a complex with ubiquitin ligase activity.</text>
</comment>
<feature type="region of interest" description="Disordered" evidence="18">
    <location>
        <begin position="95"/>
        <end position="176"/>
    </location>
</feature>
<feature type="compositionally biased region" description="Basic and acidic residues" evidence="18">
    <location>
        <begin position="109"/>
        <end position="119"/>
    </location>
</feature>
<evidence type="ECO:0000256" key="6">
    <source>
        <dbReference type="ARBA" id="ARBA00015551"/>
    </source>
</evidence>
<keyword evidence="11 17" id="KW-0833">Ubl conjugation pathway</keyword>
<feature type="compositionally biased region" description="Polar residues" evidence="18">
    <location>
        <begin position="97"/>
        <end position="106"/>
    </location>
</feature>
<dbReference type="OrthoDB" id="9049620at2759"/>
<proteinExistence type="inferred from homology"/>
<comment type="catalytic activity">
    <reaction evidence="1 17">
        <text>S-ubiquitinyl-[E2 ubiquitin-conjugating enzyme]-L-cysteine + [acceptor protein]-L-lysine = [E2 ubiquitin-conjugating enzyme]-L-cysteine + N(6)-ubiquitinyl-[acceptor protein]-L-lysine.</text>
        <dbReference type="EC" id="2.3.2.27"/>
    </reaction>
</comment>
<feature type="compositionally biased region" description="Polar residues" evidence="18">
    <location>
        <begin position="208"/>
        <end position="218"/>
    </location>
</feature>
<comment type="pathway">
    <text evidence="3 17">Protein modification; protein ubiquitination.</text>
</comment>
<dbReference type="GO" id="GO:0006281">
    <property type="term" value="P:DNA repair"/>
    <property type="evidence" value="ECO:0007669"/>
    <property type="project" value="UniProtKB-KW"/>
</dbReference>
<evidence type="ECO:0000259" key="19">
    <source>
        <dbReference type="PROSITE" id="PS50089"/>
    </source>
</evidence>
<comment type="function">
    <text evidence="17">E3 RING-finger protein, member of the UBC2/RAD6 epistasis group. Associates to the E2 ubiquitin conjugating enzyme UBC2/RAD6 to form the UBC2-RAD18 ubiquitin ligase complex involved in postreplicative repair (PRR) of damaged DNA.</text>
</comment>
<dbReference type="InterPro" id="IPR003034">
    <property type="entry name" value="SAP_dom"/>
</dbReference>
<dbReference type="GO" id="GO:0005634">
    <property type="term" value="C:nucleus"/>
    <property type="evidence" value="ECO:0007669"/>
    <property type="project" value="UniProtKB-SubCell"/>
</dbReference>
<dbReference type="Proteomes" id="UP000811619">
    <property type="component" value="Unassembled WGS sequence"/>
</dbReference>
<evidence type="ECO:0000313" key="21">
    <source>
        <dbReference type="EMBL" id="KAG5928891.1"/>
    </source>
</evidence>
<organism evidence="21 22">
    <name type="scientific">Claviceps africana</name>
    <dbReference type="NCBI Taxonomy" id="83212"/>
    <lineage>
        <taxon>Eukaryota</taxon>
        <taxon>Fungi</taxon>
        <taxon>Dikarya</taxon>
        <taxon>Ascomycota</taxon>
        <taxon>Pezizomycotina</taxon>
        <taxon>Sordariomycetes</taxon>
        <taxon>Hypocreomycetidae</taxon>
        <taxon>Hypocreales</taxon>
        <taxon>Clavicipitaceae</taxon>
        <taxon>Claviceps</taxon>
    </lineage>
</organism>
<evidence type="ECO:0000256" key="1">
    <source>
        <dbReference type="ARBA" id="ARBA00000900"/>
    </source>
</evidence>
<evidence type="ECO:0000259" key="20">
    <source>
        <dbReference type="PROSITE" id="PS50800"/>
    </source>
</evidence>
<evidence type="ECO:0000256" key="8">
    <source>
        <dbReference type="ARBA" id="ARBA00022723"/>
    </source>
</evidence>
<keyword evidence="10 16" id="KW-0863">Zinc-finger</keyword>
<feature type="compositionally biased region" description="Basic and acidic residues" evidence="18">
    <location>
        <begin position="360"/>
        <end position="374"/>
    </location>
</feature>
<comment type="subcellular location">
    <subcellularLocation>
        <location evidence="2 17">Nucleus</location>
    </subcellularLocation>
</comment>
<evidence type="ECO:0000256" key="5">
    <source>
        <dbReference type="ARBA" id="ARBA00012483"/>
    </source>
</evidence>
<feature type="compositionally biased region" description="Basic and acidic residues" evidence="18">
    <location>
        <begin position="161"/>
        <end position="176"/>
    </location>
</feature>
<evidence type="ECO:0000256" key="12">
    <source>
        <dbReference type="ARBA" id="ARBA00022833"/>
    </source>
</evidence>
<dbReference type="PROSITE" id="PS00518">
    <property type="entry name" value="ZF_RING_1"/>
    <property type="match status" value="1"/>
</dbReference>
<sequence>MDNVPDSTDWLETPLACMAAVDAALRCQVCKDFFQTPMITSCSHTFCSLCIRRALSSDGKCPLCRSSEQELKLRCNWAMAETVEAFSRARTPALTLARTSHGSSSPSKRKAEHDGHELSASEGQKRRRTSARLSGRKKIDDGDESLRGSQQGETLAAASEEDVHSEDRNGESRPSHVDDFVPCPSCQKHMKAWQVFQHLEACPGPNAESGSSNSLTSLQQQQQQQQQQVRQPKFVERLPALNYSILKEQALRKKLAELGISNQGPRVLLEKRHKEWINLWNANCDAASPKKRSQLLQDLDVWEKTQGYRSPAAGPTTLNVTMIKDKNFDGARWAAKHDSSFKDLIASARKNVVRTNALAKNEDQGRGGVEDEAGKQTNGQQPMQNAVAHHQEPLDHVKSANDACLNLQQDA</sequence>
<dbReference type="AlphaFoldDB" id="A0A8K0JAU4"/>
<dbReference type="GO" id="GO:0006513">
    <property type="term" value="P:protein monoubiquitination"/>
    <property type="evidence" value="ECO:0007669"/>
    <property type="project" value="InterPro"/>
</dbReference>
<dbReference type="SMART" id="SM00184">
    <property type="entry name" value="RING"/>
    <property type="match status" value="1"/>
</dbReference>
<evidence type="ECO:0000256" key="13">
    <source>
        <dbReference type="ARBA" id="ARBA00023125"/>
    </source>
</evidence>
<dbReference type="SMART" id="SM00513">
    <property type="entry name" value="SAP"/>
    <property type="match status" value="1"/>
</dbReference>
<dbReference type="FunFam" id="3.30.40.10:FF:000172">
    <property type="entry name" value="E3 ubiquitin-protein ligase RAD18"/>
    <property type="match status" value="1"/>
</dbReference>
<keyword evidence="15 17" id="KW-0539">Nucleus</keyword>
<dbReference type="UniPathway" id="UPA00143"/>
<evidence type="ECO:0000256" key="3">
    <source>
        <dbReference type="ARBA" id="ARBA00004906"/>
    </source>
</evidence>
<dbReference type="PANTHER" id="PTHR14134">
    <property type="entry name" value="E3 UBIQUITIN-PROTEIN LIGASE RAD18"/>
    <property type="match status" value="1"/>
</dbReference>
<keyword evidence="7 17" id="KW-0808">Transferase</keyword>
<dbReference type="EMBL" id="SRPY01000091">
    <property type="protein sequence ID" value="KAG5928891.1"/>
    <property type="molecule type" value="Genomic_DNA"/>
</dbReference>
<evidence type="ECO:0000256" key="2">
    <source>
        <dbReference type="ARBA" id="ARBA00004123"/>
    </source>
</evidence>
<dbReference type="Gene3D" id="3.30.40.10">
    <property type="entry name" value="Zinc/RING finger domain, C3HC4 (zinc finger)"/>
    <property type="match status" value="1"/>
</dbReference>
<comment type="similarity">
    <text evidence="4 17">Belongs to the RAD18 family.</text>
</comment>
<evidence type="ECO:0000256" key="16">
    <source>
        <dbReference type="PROSITE-ProRule" id="PRU00175"/>
    </source>
</evidence>
<dbReference type="InterPro" id="IPR039577">
    <property type="entry name" value="Rad18"/>
</dbReference>
<protein>
    <recommendedName>
        <fullName evidence="6 17">Postreplication repair E3 ubiquitin-protein ligase RAD18</fullName>
        <ecNumber evidence="5 17">2.3.2.27</ecNumber>
    </recommendedName>
    <alternativeName>
        <fullName evidence="17">RING-type E3 ubiquitin transferase RAD18</fullName>
    </alternativeName>
</protein>
<feature type="region of interest" description="Disordered" evidence="18">
    <location>
        <begin position="204"/>
        <end position="231"/>
    </location>
</feature>
<evidence type="ECO:0000256" key="14">
    <source>
        <dbReference type="ARBA" id="ARBA00023204"/>
    </source>
</evidence>
<dbReference type="InterPro" id="IPR017907">
    <property type="entry name" value="Znf_RING_CS"/>
</dbReference>
<evidence type="ECO:0000256" key="10">
    <source>
        <dbReference type="ARBA" id="ARBA00022771"/>
    </source>
</evidence>
<feature type="compositionally biased region" description="Low complexity" evidence="18">
    <location>
        <begin position="219"/>
        <end position="228"/>
    </location>
</feature>
<dbReference type="PROSITE" id="PS50089">
    <property type="entry name" value="ZF_RING_2"/>
    <property type="match status" value="1"/>
</dbReference>
<dbReference type="NCBIfam" id="TIGR00599">
    <property type="entry name" value="rad18"/>
    <property type="match status" value="1"/>
</dbReference>
<reference evidence="21" key="1">
    <citation type="journal article" date="2020" name="bioRxiv">
        <title>Whole genome comparisons of ergot fungi reveals the divergence and evolution of species within the genus Claviceps are the result of varying mechanisms driving genome evolution and host range expansion.</title>
        <authorList>
            <person name="Wyka S.A."/>
            <person name="Mondo S.J."/>
            <person name="Liu M."/>
            <person name="Dettman J."/>
            <person name="Nalam V."/>
            <person name="Broders K.D."/>
        </authorList>
    </citation>
    <scope>NUCLEOTIDE SEQUENCE</scope>
    <source>
        <strain evidence="21">CCC 489</strain>
    </source>
</reference>
<evidence type="ECO:0000256" key="7">
    <source>
        <dbReference type="ARBA" id="ARBA00022679"/>
    </source>
</evidence>
<evidence type="ECO:0000256" key="9">
    <source>
        <dbReference type="ARBA" id="ARBA00022763"/>
    </source>
</evidence>
<keyword evidence="9 17" id="KW-0227">DNA damage</keyword>
<dbReference type="Pfam" id="PF13923">
    <property type="entry name" value="zf-C3HC4_2"/>
    <property type="match status" value="1"/>
</dbReference>
<evidence type="ECO:0000256" key="15">
    <source>
        <dbReference type="ARBA" id="ARBA00023242"/>
    </source>
</evidence>
<keyword evidence="12 17" id="KW-0862">Zinc</keyword>
<feature type="compositionally biased region" description="Polar residues" evidence="18">
    <location>
        <begin position="375"/>
        <end position="384"/>
    </location>
</feature>
<keyword evidence="8 17" id="KW-0479">Metal-binding</keyword>
<dbReference type="EC" id="2.3.2.27" evidence="5 17"/>
<keyword evidence="13 17" id="KW-0238">DNA-binding</keyword>
<accession>A0A8K0JAU4</accession>
<dbReference type="GO" id="GO:0097505">
    <property type="term" value="C:Rad6-Rad18 complex"/>
    <property type="evidence" value="ECO:0007669"/>
    <property type="project" value="TreeGrafter"/>
</dbReference>
<dbReference type="GO" id="GO:0006301">
    <property type="term" value="P:DNA damage tolerance"/>
    <property type="evidence" value="ECO:0007669"/>
    <property type="project" value="InterPro"/>
</dbReference>
<evidence type="ECO:0000256" key="4">
    <source>
        <dbReference type="ARBA" id="ARBA00009506"/>
    </source>
</evidence>
<feature type="compositionally biased region" description="Basic residues" evidence="18">
    <location>
        <begin position="125"/>
        <end position="136"/>
    </location>
</feature>
<evidence type="ECO:0000256" key="11">
    <source>
        <dbReference type="ARBA" id="ARBA00022786"/>
    </source>
</evidence>
<feature type="compositionally biased region" description="Basic and acidic residues" evidence="18">
    <location>
        <begin position="137"/>
        <end position="146"/>
    </location>
</feature>
<dbReference type="GO" id="GO:0061630">
    <property type="term" value="F:ubiquitin protein ligase activity"/>
    <property type="evidence" value="ECO:0007669"/>
    <property type="project" value="UniProtKB-UniRule"/>
</dbReference>
<name>A0A8K0JAU4_9HYPO</name>
<dbReference type="PROSITE" id="PS50800">
    <property type="entry name" value="SAP"/>
    <property type="match status" value="1"/>
</dbReference>
<gene>
    <name evidence="21" type="ORF">E4U42_007758</name>
</gene>
<dbReference type="PANTHER" id="PTHR14134:SF2">
    <property type="entry name" value="E3 UBIQUITIN-PROTEIN LIGASE RAD18"/>
    <property type="match status" value="1"/>
</dbReference>
<feature type="compositionally biased region" description="Basic and acidic residues" evidence="18">
    <location>
        <begin position="389"/>
        <end position="399"/>
    </location>
</feature>
<evidence type="ECO:0000256" key="17">
    <source>
        <dbReference type="RuleBase" id="RU368093"/>
    </source>
</evidence>